<name>A0A4U8QA74_9FIRM</name>
<keyword evidence="3" id="KW-1185">Reference proteome</keyword>
<keyword evidence="1" id="KW-0472">Membrane</keyword>
<dbReference type="AlphaFoldDB" id="A0A4U8QA74"/>
<keyword evidence="1" id="KW-1133">Transmembrane helix</keyword>
<evidence type="ECO:0000313" key="2">
    <source>
        <dbReference type="EMBL" id="TLC98745.1"/>
    </source>
</evidence>
<dbReference type="RefSeq" id="WP_156043044.1">
    <property type="nucleotide sequence ID" value="NZ_CABMJZ010000022.1"/>
</dbReference>
<proteinExistence type="predicted"/>
<evidence type="ECO:0000313" key="3">
    <source>
        <dbReference type="Proteomes" id="UP000306509"/>
    </source>
</evidence>
<accession>A0A4U8QA74</accession>
<organism evidence="2 3">
    <name type="scientific">Robinsoniella peoriensis</name>
    <dbReference type="NCBI Taxonomy" id="180332"/>
    <lineage>
        <taxon>Bacteria</taxon>
        <taxon>Bacillati</taxon>
        <taxon>Bacillota</taxon>
        <taxon>Clostridia</taxon>
        <taxon>Lachnospirales</taxon>
        <taxon>Lachnospiraceae</taxon>
        <taxon>Robinsoniella</taxon>
    </lineage>
</organism>
<comment type="caution">
    <text evidence="2">The sequence shown here is derived from an EMBL/GenBank/DDBJ whole genome shotgun (WGS) entry which is preliminary data.</text>
</comment>
<dbReference type="EMBL" id="QGQD01000086">
    <property type="protein sequence ID" value="TLC98745.1"/>
    <property type="molecule type" value="Genomic_DNA"/>
</dbReference>
<reference evidence="2 3" key="1">
    <citation type="journal article" date="2019" name="Anaerobe">
        <title>Detection of Robinsoniella peoriensis in multiple bone samples of a trauma patient.</title>
        <authorList>
            <person name="Schrottner P."/>
            <person name="Hartwich K."/>
            <person name="Bunk B."/>
            <person name="Schober I."/>
            <person name="Helbig S."/>
            <person name="Rudolph W.W."/>
            <person name="Gunzer F."/>
        </authorList>
    </citation>
    <scope>NUCLEOTIDE SEQUENCE [LARGE SCALE GENOMIC DNA]</scope>
    <source>
        <strain evidence="2 3">DSM 106044</strain>
    </source>
</reference>
<dbReference type="Proteomes" id="UP000306509">
    <property type="component" value="Unassembled WGS sequence"/>
</dbReference>
<sequence length="51" mass="5554">MKAVLEEYAYVIIAIVLAGLILMFLYSGLKEGGFLEVLARRFSSMIAGTAI</sequence>
<evidence type="ECO:0000256" key="1">
    <source>
        <dbReference type="SAM" id="Phobius"/>
    </source>
</evidence>
<feature type="transmembrane region" description="Helical" evidence="1">
    <location>
        <begin position="7"/>
        <end position="26"/>
    </location>
</feature>
<keyword evidence="1" id="KW-0812">Transmembrane</keyword>
<protein>
    <submittedName>
        <fullName evidence="2">Uncharacterized protein</fullName>
    </submittedName>
</protein>
<dbReference type="STRING" id="180332.GCA_000797495_05084"/>
<gene>
    <name evidence="2" type="ORF">DSM106044_04496</name>
</gene>